<protein>
    <recommendedName>
        <fullName evidence="2">Histidine kinase/HSP90-like ATPase domain-containing protein</fullName>
    </recommendedName>
</protein>
<evidence type="ECO:0000259" key="2">
    <source>
        <dbReference type="Pfam" id="PF13581"/>
    </source>
</evidence>
<dbReference type="CDD" id="cd16936">
    <property type="entry name" value="HATPase_RsbW-like"/>
    <property type="match status" value="1"/>
</dbReference>
<dbReference type="InterPro" id="IPR003594">
    <property type="entry name" value="HATPase_dom"/>
</dbReference>
<dbReference type="RefSeq" id="WP_344541145.1">
    <property type="nucleotide sequence ID" value="NZ_BAAATD010000003.1"/>
</dbReference>
<dbReference type="PANTHER" id="PTHR35526:SF3">
    <property type="entry name" value="ANTI-SIGMA-F FACTOR RSBW"/>
    <property type="match status" value="1"/>
</dbReference>
<dbReference type="SUPFAM" id="SSF55874">
    <property type="entry name" value="ATPase domain of HSP90 chaperone/DNA topoisomerase II/histidine kinase"/>
    <property type="match status" value="1"/>
</dbReference>
<dbReference type="InterPro" id="IPR036890">
    <property type="entry name" value="HATPase_C_sf"/>
</dbReference>
<name>A0ABP6BYN8_9ACTN</name>
<evidence type="ECO:0000313" key="4">
    <source>
        <dbReference type="Proteomes" id="UP001501509"/>
    </source>
</evidence>
<dbReference type="PANTHER" id="PTHR35526">
    <property type="entry name" value="ANTI-SIGMA-F FACTOR RSBW-RELATED"/>
    <property type="match status" value="1"/>
</dbReference>
<keyword evidence="4" id="KW-1185">Reference proteome</keyword>
<proteinExistence type="predicted"/>
<dbReference type="InterPro" id="IPR050267">
    <property type="entry name" value="Anti-sigma-factor_SerPK"/>
</dbReference>
<comment type="caution">
    <text evidence="3">The sequence shown here is derived from an EMBL/GenBank/DDBJ whole genome shotgun (WGS) entry which is preliminary data.</text>
</comment>
<sequence>MSTKRLGTGEPTTSGHHAAWELAAEARTASLARALTGETLHAWRITDPAAVDDIVLMVDELITNAIVHGAGPVRLRLRLDGARVVAEVTDDNPAAPGSPSSPPLLDWSEQGRGLLLVAALASEFGCRPEDPGKTVWFTRLLHTANGHTPNGRTRLT</sequence>
<dbReference type="Pfam" id="PF13581">
    <property type="entry name" value="HATPase_c_2"/>
    <property type="match status" value="1"/>
</dbReference>
<reference evidence="4" key="1">
    <citation type="journal article" date="2019" name="Int. J. Syst. Evol. Microbiol.">
        <title>The Global Catalogue of Microorganisms (GCM) 10K type strain sequencing project: providing services to taxonomists for standard genome sequencing and annotation.</title>
        <authorList>
            <consortium name="The Broad Institute Genomics Platform"/>
            <consortium name="The Broad Institute Genome Sequencing Center for Infectious Disease"/>
            <person name="Wu L."/>
            <person name="Ma J."/>
        </authorList>
    </citation>
    <scope>NUCLEOTIDE SEQUENCE [LARGE SCALE GENOMIC DNA]</scope>
    <source>
        <strain evidence="4">JCM 6833</strain>
    </source>
</reference>
<evidence type="ECO:0000256" key="1">
    <source>
        <dbReference type="ARBA" id="ARBA00022527"/>
    </source>
</evidence>
<keyword evidence="1" id="KW-0723">Serine/threonine-protein kinase</keyword>
<dbReference type="Gene3D" id="3.30.565.10">
    <property type="entry name" value="Histidine kinase-like ATPase, C-terminal domain"/>
    <property type="match status" value="1"/>
</dbReference>
<organism evidence="3 4">
    <name type="scientific">Actinomadura fulvescens</name>
    <dbReference type="NCBI Taxonomy" id="46160"/>
    <lineage>
        <taxon>Bacteria</taxon>
        <taxon>Bacillati</taxon>
        <taxon>Actinomycetota</taxon>
        <taxon>Actinomycetes</taxon>
        <taxon>Streptosporangiales</taxon>
        <taxon>Thermomonosporaceae</taxon>
        <taxon>Actinomadura</taxon>
    </lineage>
</organism>
<feature type="domain" description="Histidine kinase/HSP90-like ATPase" evidence="2">
    <location>
        <begin position="23"/>
        <end position="138"/>
    </location>
</feature>
<gene>
    <name evidence="3" type="ORF">GCM10010411_28720</name>
</gene>
<dbReference type="Proteomes" id="UP001501509">
    <property type="component" value="Unassembled WGS sequence"/>
</dbReference>
<keyword evidence="1" id="KW-0808">Transferase</keyword>
<keyword evidence="1" id="KW-0418">Kinase</keyword>
<accession>A0ABP6BYN8</accession>
<evidence type="ECO:0000313" key="3">
    <source>
        <dbReference type="EMBL" id="GAA2593816.1"/>
    </source>
</evidence>
<dbReference type="EMBL" id="BAAATD010000003">
    <property type="protein sequence ID" value="GAA2593816.1"/>
    <property type="molecule type" value="Genomic_DNA"/>
</dbReference>